<gene>
    <name evidence="1" type="ORF">K9B37_22045</name>
</gene>
<name>A0ABS7VTQ6_9HYPH</name>
<evidence type="ECO:0000313" key="1">
    <source>
        <dbReference type="EMBL" id="MBZ6078944.1"/>
    </source>
</evidence>
<proteinExistence type="predicted"/>
<dbReference type="Gene3D" id="3.40.50.300">
    <property type="entry name" value="P-loop containing nucleotide triphosphate hydrolases"/>
    <property type="match status" value="1"/>
</dbReference>
<comment type="caution">
    <text evidence="1">The sequence shown here is derived from an EMBL/GenBank/DDBJ whole genome shotgun (WGS) entry which is preliminary data.</text>
</comment>
<dbReference type="RefSeq" id="WP_224315695.1">
    <property type="nucleotide sequence ID" value="NZ_JAIRBM010000024.1"/>
</dbReference>
<protein>
    <submittedName>
        <fullName evidence="1">Uncharacterized protein</fullName>
    </submittedName>
</protein>
<sequence>MPKFVDQFCDVAAIDNTNSDPVFFGHDGSMCTLIRVDGVTTILSPDEAVENFVQIFGADIASVFRKAGHTMAVSFERSYNNREQISEAIDLLRDSADLKALSVNVVTDEYQRTLTNKVVEETITIACWTQPKAGFPDEVEQERREMKSLDAAAFAKAPSAMSPFLRLKSLTAVHGAFVARVVDALSAAKVQATVLGPDDKGVREDLALIRRGVMYHETPKSWRPHATGEKRFPTVVSDDDLSGLFAPPASRQILPVVARSSRDLRTIEIGSRKYALAIFRMFPREPRAFAELLAFLRNRNESKIPFRVTFHWEGGEFKAGLKQVLAGLLAWASPVNKNYFKNIKAMEELAKGDKETFVLGRVIAATWTEPHESAEVLESRRSLLVRSLGSWGDPLVTDIPSSPMRALTESVAGMTTRATVAPETTIPISAFSYMMPFHRPATAFESGQTLFITPEGRLFPFEVFSARQNFWLMIIYATPGSGKSVLLNRMNFDMAAYAGGRELPFIGIIDVGVSSSGFINLIRNALPQKRSHEVRYVRLLNDRDHAINPFDLGLGRRAPLARERSFIANFLLELFGVEDKRVSALVGHIVSRIYRLKSDMEASASPNRYEKGLDPRIDEALERLDDTQRGLLTPKTTWWSIVDRLVAAGDFVAAIRAQRHASPRMEDVARVLSEQATAADFTKDFCDFVRTVVLEAIERYPIFAFSTRLDLGETRIVSIDLNDVVDRGDNQDAKRNNTIMYMLARQAIVSKIAGRSEEIADMEIPRDVRQHYEEYWRRAYASMQEAPKRLCMDEFHITGGQQTILKQVDADAREGRKWGLDIILASQRLEDFKGLEKMASTVIILNAETGAVREQAQEIFGYSDAVKRELQTELHGPRPGQGANFVARFKLSDEERWVTLTNLLGPVQLWALTTKSQDRLIRDYLYDKIGVKEALEFLAWRFPDASALSFWRRIEKERDDGEEALVERVGRILLDEYFQRSQPQQARERAA</sequence>
<keyword evidence="2" id="KW-1185">Reference proteome</keyword>
<organism evidence="1 2">
    <name type="scientific">Microvirga puerhi</name>
    <dbReference type="NCBI Taxonomy" id="2876078"/>
    <lineage>
        <taxon>Bacteria</taxon>
        <taxon>Pseudomonadati</taxon>
        <taxon>Pseudomonadota</taxon>
        <taxon>Alphaproteobacteria</taxon>
        <taxon>Hyphomicrobiales</taxon>
        <taxon>Methylobacteriaceae</taxon>
        <taxon>Microvirga</taxon>
    </lineage>
</organism>
<dbReference type="EMBL" id="JAIRBM010000024">
    <property type="protein sequence ID" value="MBZ6078944.1"/>
    <property type="molecule type" value="Genomic_DNA"/>
</dbReference>
<evidence type="ECO:0000313" key="2">
    <source>
        <dbReference type="Proteomes" id="UP000704176"/>
    </source>
</evidence>
<dbReference type="InterPro" id="IPR027417">
    <property type="entry name" value="P-loop_NTPase"/>
</dbReference>
<reference evidence="1 2" key="1">
    <citation type="submission" date="2021-09" db="EMBL/GenBank/DDBJ databases">
        <title>The complete genome sequence of a new microorganism.</title>
        <authorList>
            <person name="Zi Z."/>
        </authorList>
    </citation>
    <scope>NUCLEOTIDE SEQUENCE [LARGE SCALE GENOMIC DNA]</scope>
    <source>
        <strain evidence="1 2">WGZ8</strain>
    </source>
</reference>
<dbReference type="Proteomes" id="UP000704176">
    <property type="component" value="Unassembled WGS sequence"/>
</dbReference>
<accession>A0ABS7VTQ6</accession>
<dbReference type="SUPFAM" id="SSF52540">
    <property type="entry name" value="P-loop containing nucleoside triphosphate hydrolases"/>
    <property type="match status" value="1"/>
</dbReference>